<dbReference type="GO" id="GO:0015171">
    <property type="term" value="F:amino acid transmembrane transporter activity"/>
    <property type="evidence" value="ECO:0007669"/>
    <property type="project" value="TreeGrafter"/>
</dbReference>
<comment type="subcellular location">
    <subcellularLocation>
        <location evidence="1">Cell membrane</location>
        <topology evidence="1">Multi-pass membrane protein</topology>
    </subcellularLocation>
</comment>
<evidence type="ECO:0000256" key="6">
    <source>
        <dbReference type="SAM" id="Phobius"/>
    </source>
</evidence>
<keyword evidence="2" id="KW-1003">Cell membrane</keyword>
<accession>A0A158IKV0</accession>
<feature type="transmembrane region" description="Helical" evidence="6">
    <location>
        <begin position="74"/>
        <end position="91"/>
    </location>
</feature>
<dbReference type="GO" id="GO:0005886">
    <property type="term" value="C:plasma membrane"/>
    <property type="evidence" value="ECO:0007669"/>
    <property type="project" value="UniProtKB-SubCell"/>
</dbReference>
<evidence type="ECO:0000256" key="1">
    <source>
        <dbReference type="ARBA" id="ARBA00004651"/>
    </source>
</evidence>
<feature type="transmembrane region" description="Helical" evidence="6">
    <location>
        <begin position="111"/>
        <end position="135"/>
    </location>
</feature>
<reference evidence="7 8" key="1">
    <citation type="submission" date="2016-01" db="EMBL/GenBank/DDBJ databases">
        <authorList>
            <person name="Oliw E.H."/>
        </authorList>
    </citation>
    <scope>NUCLEOTIDE SEQUENCE [LARGE SCALE GENOMIC DNA]</scope>
    <source>
        <strain evidence="7">LMG 27134</strain>
    </source>
</reference>
<protein>
    <submittedName>
        <fullName evidence="7">Lysine exporter protein LysE/YggA</fullName>
    </submittedName>
</protein>
<dbReference type="OrthoDB" id="9804822at2"/>
<proteinExistence type="predicted"/>
<dbReference type="PANTHER" id="PTHR30086">
    <property type="entry name" value="ARGININE EXPORTER PROTEIN ARGO"/>
    <property type="match status" value="1"/>
</dbReference>
<evidence type="ECO:0000256" key="3">
    <source>
        <dbReference type="ARBA" id="ARBA00022692"/>
    </source>
</evidence>
<feature type="transmembrane region" description="Helical" evidence="6">
    <location>
        <begin position="41"/>
        <end position="62"/>
    </location>
</feature>
<dbReference type="PANTHER" id="PTHR30086:SF20">
    <property type="entry name" value="ARGININE EXPORTER PROTEIN ARGO-RELATED"/>
    <property type="match status" value="1"/>
</dbReference>
<evidence type="ECO:0000313" key="8">
    <source>
        <dbReference type="Proteomes" id="UP000054683"/>
    </source>
</evidence>
<feature type="transmembrane region" description="Helical" evidence="6">
    <location>
        <begin position="147"/>
        <end position="169"/>
    </location>
</feature>
<dbReference type="AlphaFoldDB" id="A0A158IKV0"/>
<keyword evidence="5 6" id="KW-0472">Membrane</keyword>
<dbReference type="EMBL" id="FCOK02000054">
    <property type="protein sequence ID" value="SAL57117.1"/>
    <property type="molecule type" value="Genomic_DNA"/>
</dbReference>
<sequence>MQPLSVAIFAGALLLNAATPGPSIAALVSRVITTGWRGVIPFIAAMWIGEVIWLSMAMAGLTALAQTFQSGFHIIKWLGCAYLCWLAFKMWRQPVGKTESDLPRRSSPLSMFGAGMAVTLGNPKLMVFYIALLPSLIDLSSAGFQEWAILSFVTLVTLATIDLSWTFLAHKARLLLQTPRAVRIANRVGAFALGGAAAAIASRN</sequence>
<gene>
    <name evidence="7" type="ORF">AWB69_06188</name>
</gene>
<organism evidence="7 8">
    <name type="scientific">Caballeronia udeis</name>
    <dbReference type="NCBI Taxonomy" id="1232866"/>
    <lineage>
        <taxon>Bacteria</taxon>
        <taxon>Pseudomonadati</taxon>
        <taxon>Pseudomonadota</taxon>
        <taxon>Betaproteobacteria</taxon>
        <taxon>Burkholderiales</taxon>
        <taxon>Burkholderiaceae</taxon>
        <taxon>Caballeronia</taxon>
    </lineage>
</organism>
<evidence type="ECO:0000256" key="5">
    <source>
        <dbReference type="ARBA" id="ARBA00023136"/>
    </source>
</evidence>
<evidence type="ECO:0000313" key="7">
    <source>
        <dbReference type="EMBL" id="SAL57117.1"/>
    </source>
</evidence>
<evidence type="ECO:0000256" key="2">
    <source>
        <dbReference type="ARBA" id="ARBA00022475"/>
    </source>
</evidence>
<name>A0A158IKV0_9BURK</name>
<dbReference type="Pfam" id="PF01810">
    <property type="entry name" value="LysE"/>
    <property type="match status" value="1"/>
</dbReference>
<dbReference type="Proteomes" id="UP000054683">
    <property type="component" value="Unassembled WGS sequence"/>
</dbReference>
<evidence type="ECO:0000256" key="4">
    <source>
        <dbReference type="ARBA" id="ARBA00022989"/>
    </source>
</evidence>
<dbReference type="InterPro" id="IPR001123">
    <property type="entry name" value="LeuE-type"/>
</dbReference>
<keyword evidence="4 6" id="KW-1133">Transmembrane helix</keyword>
<dbReference type="RefSeq" id="WP_062090485.1">
    <property type="nucleotide sequence ID" value="NZ_FCOK02000054.1"/>
</dbReference>
<keyword evidence="3 6" id="KW-0812">Transmembrane</keyword>